<feature type="region of interest" description="Disordered" evidence="3">
    <location>
        <begin position="153"/>
        <end position="188"/>
    </location>
</feature>
<evidence type="ECO:0000256" key="2">
    <source>
        <dbReference type="ARBA" id="ARBA00022517"/>
    </source>
</evidence>
<organism evidence="4 5">
    <name type="scientific">Celerinatantimonas yamalensis</name>
    <dbReference type="NCBI Taxonomy" id="559956"/>
    <lineage>
        <taxon>Bacteria</taxon>
        <taxon>Pseudomonadati</taxon>
        <taxon>Pseudomonadota</taxon>
        <taxon>Gammaproteobacteria</taxon>
        <taxon>Celerinatantimonadaceae</taxon>
        <taxon>Celerinatantimonas</taxon>
    </lineage>
</organism>
<evidence type="ECO:0000313" key="5">
    <source>
        <dbReference type="Proteomes" id="UP001629953"/>
    </source>
</evidence>
<dbReference type="RefSeq" id="WP_408624328.1">
    <property type="nucleotide sequence ID" value="NZ_JBEQCT010000006.1"/>
</dbReference>
<feature type="compositionally biased region" description="Acidic residues" evidence="3">
    <location>
        <begin position="178"/>
        <end position="188"/>
    </location>
</feature>
<keyword evidence="2" id="KW-0690">Ribosome biogenesis</keyword>
<dbReference type="EMBL" id="JBEQCT010000006">
    <property type="protein sequence ID" value="MFM2486062.1"/>
    <property type="molecule type" value="Genomic_DNA"/>
</dbReference>
<feature type="compositionally biased region" description="Acidic residues" evidence="3">
    <location>
        <begin position="153"/>
        <end position="172"/>
    </location>
</feature>
<protein>
    <submittedName>
        <fullName evidence="4">Der GTPase-activating protein YihI</fullName>
    </submittedName>
</protein>
<dbReference type="Proteomes" id="UP001629953">
    <property type="component" value="Unassembled WGS sequence"/>
</dbReference>
<dbReference type="NCBIfam" id="NF003560">
    <property type="entry name" value="PRK05244.1-1"/>
    <property type="match status" value="1"/>
</dbReference>
<evidence type="ECO:0000256" key="3">
    <source>
        <dbReference type="SAM" id="MobiDB-lite"/>
    </source>
</evidence>
<evidence type="ECO:0000256" key="1">
    <source>
        <dbReference type="ARBA" id="ARBA00022468"/>
    </source>
</evidence>
<accession>A0ABW9G8N3</accession>
<gene>
    <name evidence="4" type="primary">yihI</name>
    <name evidence="4" type="ORF">ABUE30_13505</name>
</gene>
<feature type="compositionally biased region" description="Polar residues" evidence="3">
    <location>
        <begin position="42"/>
        <end position="58"/>
    </location>
</feature>
<name>A0ABW9G8N3_9GAMM</name>
<reference evidence="4 5" key="1">
    <citation type="journal article" date="2013" name="Int. J. Syst. Evol. Microbiol.">
        <title>Celerinatantimonas yamalensis sp. nov., a cold-adapted diazotrophic bacterium from a cold permafrost brine.</title>
        <authorList>
            <person name="Shcherbakova V."/>
            <person name="Chuvilskaya N."/>
            <person name="Rivkina E."/>
            <person name="Demidov N."/>
            <person name="Uchaeva V."/>
            <person name="Suetin S."/>
            <person name="Suzina N."/>
            <person name="Gilichinsky D."/>
        </authorList>
    </citation>
    <scope>NUCLEOTIDE SEQUENCE [LARGE SCALE GENOMIC DNA]</scope>
    <source>
        <strain evidence="4 5">C7</strain>
    </source>
</reference>
<dbReference type="Pfam" id="PF04220">
    <property type="entry name" value="YihI"/>
    <property type="match status" value="1"/>
</dbReference>
<comment type="caution">
    <text evidence="4">The sequence shown here is derived from an EMBL/GenBank/DDBJ whole genome shotgun (WGS) entry which is preliminary data.</text>
</comment>
<feature type="region of interest" description="Disordered" evidence="3">
    <location>
        <begin position="1"/>
        <end position="70"/>
    </location>
</feature>
<proteinExistence type="predicted"/>
<dbReference type="InterPro" id="IPR007336">
    <property type="entry name" value="YihI"/>
</dbReference>
<keyword evidence="1" id="KW-0343">GTPase activation</keyword>
<feature type="compositionally biased region" description="Basic and acidic residues" evidence="3">
    <location>
        <begin position="17"/>
        <end position="33"/>
    </location>
</feature>
<keyword evidence="5" id="KW-1185">Reference proteome</keyword>
<sequence length="188" mass="20682">MANKKKNRKGGLLAPRKTADFKSERELPTDKVTKGKGHKSGSRQQVAESTVAKSTSKPASGDRRVGSKKPVQLVAAGTLAKSADKVVKAKVKKTVVPAVPVESKQDELARLEQDARLIALLDRSDEGEQLADADQQWLDNCLDRISVLMDELGINDDDDDDLSESDDWDQFDSGDLSDLYDDDEERKK</sequence>
<evidence type="ECO:0000313" key="4">
    <source>
        <dbReference type="EMBL" id="MFM2486062.1"/>
    </source>
</evidence>